<dbReference type="GeneID" id="90037250"/>
<accession>A0ABR1FDZ5</accession>
<protein>
    <recommendedName>
        <fullName evidence="10">DUF1682-domain-containing protein</fullName>
    </recommendedName>
</protein>
<evidence type="ECO:0000256" key="3">
    <source>
        <dbReference type="ARBA" id="ARBA00022989"/>
    </source>
</evidence>
<dbReference type="PANTHER" id="PTHR12883">
    <property type="entry name" value="ADIPOCYTE-SPECIFIC PROTEIN 4-RELATED"/>
    <property type="match status" value="1"/>
</dbReference>
<dbReference type="Proteomes" id="UP001498771">
    <property type="component" value="Unassembled WGS sequence"/>
</dbReference>
<reference evidence="8 9" key="1">
    <citation type="submission" date="2024-03" db="EMBL/GenBank/DDBJ databases">
        <title>Genome-scale model development and genomic sequencing of the oleaginous clade Lipomyces.</title>
        <authorList>
            <consortium name="Lawrence Berkeley National Laboratory"/>
            <person name="Czajka J.J."/>
            <person name="Han Y."/>
            <person name="Kim J."/>
            <person name="Mondo S.J."/>
            <person name="Hofstad B.A."/>
            <person name="Robles A."/>
            <person name="Haridas S."/>
            <person name="Riley R."/>
            <person name="LaButti K."/>
            <person name="Pangilinan J."/>
            <person name="Andreopoulos W."/>
            <person name="Lipzen A."/>
            <person name="Yan J."/>
            <person name="Wang M."/>
            <person name="Ng V."/>
            <person name="Grigoriev I.V."/>
            <person name="Spatafora J.W."/>
            <person name="Magnuson J.K."/>
            <person name="Baker S.E."/>
            <person name="Pomraning K.R."/>
        </authorList>
    </citation>
    <scope>NUCLEOTIDE SEQUENCE [LARGE SCALE GENOMIC DNA]</scope>
    <source>
        <strain evidence="8 9">Phaff 52-87</strain>
    </source>
</reference>
<dbReference type="RefSeq" id="XP_064771107.1">
    <property type="nucleotide sequence ID" value="XM_064911738.1"/>
</dbReference>
<dbReference type="PANTHER" id="PTHR12883:SF0">
    <property type="entry name" value="PAT COMPLEX SUBUNIT CCDC47"/>
    <property type="match status" value="1"/>
</dbReference>
<evidence type="ECO:0000313" key="9">
    <source>
        <dbReference type="Proteomes" id="UP001498771"/>
    </source>
</evidence>
<feature type="region of interest" description="Disordered" evidence="5">
    <location>
        <begin position="367"/>
        <end position="426"/>
    </location>
</feature>
<evidence type="ECO:0000313" key="8">
    <source>
        <dbReference type="EMBL" id="KAK7208074.1"/>
    </source>
</evidence>
<evidence type="ECO:0000256" key="5">
    <source>
        <dbReference type="SAM" id="MobiDB-lite"/>
    </source>
</evidence>
<keyword evidence="2 6" id="KW-0812">Transmembrane</keyword>
<evidence type="ECO:0000256" key="2">
    <source>
        <dbReference type="ARBA" id="ARBA00022692"/>
    </source>
</evidence>
<evidence type="ECO:0000256" key="4">
    <source>
        <dbReference type="ARBA" id="ARBA00023136"/>
    </source>
</evidence>
<evidence type="ECO:0000256" key="6">
    <source>
        <dbReference type="SAM" id="Phobius"/>
    </source>
</evidence>
<evidence type="ECO:0000256" key="1">
    <source>
        <dbReference type="ARBA" id="ARBA00004167"/>
    </source>
</evidence>
<proteinExistence type="predicted"/>
<evidence type="ECO:0008006" key="10">
    <source>
        <dbReference type="Google" id="ProtNLM"/>
    </source>
</evidence>
<dbReference type="Pfam" id="PF07946">
    <property type="entry name" value="CCDC47"/>
    <property type="match status" value="1"/>
</dbReference>
<feature type="compositionally biased region" description="Basic and acidic residues" evidence="5">
    <location>
        <begin position="399"/>
        <end position="417"/>
    </location>
</feature>
<comment type="caution">
    <text evidence="8">The sequence shown here is derived from an EMBL/GenBank/DDBJ whole genome shotgun (WGS) entry which is preliminary data.</text>
</comment>
<gene>
    <name evidence="8" type="ORF">BZA70DRAFT_272838</name>
</gene>
<sequence>MAMKSHHCRLLQYGLLLAAIAVLACADEEFSAYRPDPVDGAAETVAAAADAAQASVASGSIPAFRKNITIAEFYDLPVYKRIFIYNWTNELSFLGIVLAFVFAHLGGAYINKRAALSWMAALVPTFRNQFYQVGFDASAVCESEADYAALPWTKYLKKLGPIDFVFYLTGRLNVHAAHGKMTLKTRQNLIMLVFDYVFSFFISAPLPEDKVQILATPSGEYDSFVFAVVHKDHMKRVRESNYDISLTRTSDSPKLPVCFTVMSEAAEVTDTFFTPDLLAAVKRAENVLEYLVLSDLPADRPAKLDDLVLKKRALLVLRAATSQEDIDATAALVEAFFGLLDVAVAKAHWRPELARKLKATREEEQRKLKKMADDERAEELAKARALEKKAQKQSISKLSPEEQRKAQQKEREKELRKQQRKMTRRA</sequence>
<feature type="signal peptide" evidence="7">
    <location>
        <begin position="1"/>
        <end position="26"/>
    </location>
</feature>
<keyword evidence="9" id="KW-1185">Reference proteome</keyword>
<dbReference type="InterPro" id="IPR012879">
    <property type="entry name" value="CCDC47"/>
</dbReference>
<feature type="compositionally biased region" description="Basic and acidic residues" evidence="5">
    <location>
        <begin position="367"/>
        <end position="390"/>
    </location>
</feature>
<organism evidence="8 9">
    <name type="scientific">Myxozyma melibiosi</name>
    <dbReference type="NCBI Taxonomy" id="54550"/>
    <lineage>
        <taxon>Eukaryota</taxon>
        <taxon>Fungi</taxon>
        <taxon>Dikarya</taxon>
        <taxon>Ascomycota</taxon>
        <taxon>Saccharomycotina</taxon>
        <taxon>Lipomycetes</taxon>
        <taxon>Lipomycetales</taxon>
        <taxon>Lipomycetaceae</taxon>
        <taxon>Myxozyma</taxon>
    </lineage>
</organism>
<keyword evidence="7" id="KW-0732">Signal</keyword>
<dbReference type="CDD" id="cd22249">
    <property type="entry name" value="UDM1_RNF168_RNF169-like"/>
    <property type="match status" value="1"/>
</dbReference>
<dbReference type="PROSITE" id="PS51257">
    <property type="entry name" value="PROKAR_LIPOPROTEIN"/>
    <property type="match status" value="1"/>
</dbReference>
<dbReference type="EMBL" id="JBBJBU010000001">
    <property type="protein sequence ID" value="KAK7208074.1"/>
    <property type="molecule type" value="Genomic_DNA"/>
</dbReference>
<keyword evidence="3 6" id="KW-1133">Transmembrane helix</keyword>
<feature type="chain" id="PRO_5046305993" description="DUF1682-domain-containing protein" evidence="7">
    <location>
        <begin position="27"/>
        <end position="426"/>
    </location>
</feature>
<keyword evidence="4 6" id="KW-0472">Membrane</keyword>
<name>A0ABR1FDZ5_9ASCO</name>
<evidence type="ECO:0000256" key="7">
    <source>
        <dbReference type="SAM" id="SignalP"/>
    </source>
</evidence>
<feature type="transmembrane region" description="Helical" evidence="6">
    <location>
        <begin position="91"/>
        <end position="110"/>
    </location>
</feature>
<comment type="subcellular location">
    <subcellularLocation>
        <location evidence="1">Membrane</location>
        <topology evidence="1">Single-pass membrane protein</topology>
    </subcellularLocation>
</comment>